<keyword evidence="3" id="KW-1185">Reference proteome</keyword>
<sequence length="398" mass="42162">MGNIKGRLDPEASVLAIGGSVALTAGATGLILNPEGLYQNGFLGLMTFLFGISTIALGKSPIGEAGGWRLKLVGGTILALIGMTTAFLPDSPERYTRWILFMCLCPGGLAQLMEMLLSNRKLPTWKAQGGPLKTLAITCIGVYCASVLLGAAVLLPQKPLTPLGKAQWALASAYGIGLLVLSLLIARVREIYPKPEEELRLPIMRMERSMMFVTGIFMTALGITLIPVSLGILKFSGDAQLGLLLIIMSIQIMATGNTPLGMMAPPQIGMPLGVFGSVLGTLSSLIPGALTVPLTITVAVFNLAGGALGLKGLGLSRSKTMEALIKMGREKPPSPLIGLWQVQTAMNCISILFGISMLVRHLIPGWIVGMILTMNGLMLMVMMRLLDEIQRLSSPPNA</sequence>
<protein>
    <submittedName>
        <fullName evidence="2">Uncharacterized protein</fullName>
    </submittedName>
</protein>
<feature type="transmembrane region" description="Helical" evidence="1">
    <location>
        <begin position="134"/>
        <end position="155"/>
    </location>
</feature>
<feature type="transmembrane region" description="Helical" evidence="1">
    <location>
        <begin position="336"/>
        <end position="359"/>
    </location>
</feature>
<feature type="transmembrane region" description="Helical" evidence="1">
    <location>
        <begin position="38"/>
        <end position="58"/>
    </location>
</feature>
<evidence type="ECO:0000313" key="2">
    <source>
        <dbReference type="EMBL" id="EHM10372.1"/>
    </source>
</evidence>
<reference evidence="2 3" key="1">
    <citation type="submission" date="2011-10" db="EMBL/GenBank/DDBJ databases">
        <title>The Noncontiguous Finished genome of Thermanaerovibrio velox DSM 12556.</title>
        <authorList>
            <consortium name="US DOE Joint Genome Institute (JGI-PGF)"/>
            <person name="Lucas S."/>
            <person name="Copeland A."/>
            <person name="Lapidus A."/>
            <person name="Glavina del Rio T."/>
            <person name="Dalin E."/>
            <person name="Tice H."/>
            <person name="Bruce D."/>
            <person name="Goodwin L."/>
            <person name="Pitluck S."/>
            <person name="Peters L."/>
            <person name="Mikhailova N."/>
            <person name="Teshima H."/>
            <person name="Kyrpides N."/>
            <person name="Mavromatis K."/>
            <person name="Ivanova N."/>
            <person name="Markowitz V."/>
            <person name="Cheng J.-F."/>
            <person name="Hugenholtz P."/>
            <person name="Woyke T."/>
            <person name="Wu D."/>
            <person name="Spring S."/>
            <person name="Brambilla E.-M."/>
            <person name="Klenk H.-P."/>
            <person name="Eisen J.A."/>
        </authorList>
    </citation>
    <scope>NUCLEOTIDE SEQUENCE [LARGE SCALE GENOMIC DNA]</scope>
    <source>
        <strain evidence="2 3">DSM 12556</strain>
    </source>
</reference>
<feature type="transmembrane region" description="Helical" evidence="1">
    <location>
        <begin position="12"/>
        <end position="32"/>
    </location>
</feature>
<dbReference type="EMBL" id="CM001377">
    <property type="protein sequence ID" value="EHM10372.1"/>
    <property type="molecule type" value="Genomic_DNA"/>
</dbReference>
<evidence type="ECO:0000313" key="3">
    <source>
        <dbReference type="Proteomes" id="UP000005730"/>
    </source>
</evidence>
<keyword evidence="1" id="KW-0472">Membrane</keyword>
<evidence type="ECO:0000256" key="1">
    <source>
        <dbReference type="SAM" id="Phobius"/>
    </source>
</evidence>
<feature type="transmembrane region" description="Helical" evidence="1">
    <location>
        <begin position="268"/>
        <end position="286"/>
    </location>
</feature>
<name>H0UN87_9BACT</name>
<feature type="transmembrane region" description="Helical" evidence="1">
    <location>
        <begin position="292"/>
        <end position="315"/>
    </location>
</feature>
<feature type="transmembrane region" description="Helical" evidence="1">
    <location>
        <begin position="365"/>
        <end position="386"/>
    </location>
</feature>
<proteinExistence type="predicted"/>
<gene>
    <name evidence="2" type="ORF">TheveDRAFT_1252</name>
</gene>
<dbReference type="Proteomes" id="UP000005730">
    <property type="component" value="Chromosome"/>
</dbReference>
<feature type="transmembrane region" description="Helical" evidence="1">
    <location>
        <begin position="167"/>
        <end position="188"/>
    </location>
</feature>
<dbReference type="AlphaFoldDB" id="H0UN87"/>
<dbReference type="HOGENOM" id="CLU_703286_0_0_0"/>
<dbReference type="RefSeq" id="WP_006583866.1">
    <property type="nucleotide sequence ID" value="NZ_CM001377.1"/>
</dbReference>
<feature type="transmembrane region" description="Helical" evidence="1">
    <location>
        <begin position="95"/>
        <end position="113"/>
    </location>
</feature>
<feature type="transmembrane region" description="Helical" evidence="1">
    <location>
        <begin position="239"/>
        <end position="256"/>
    </location>
</feature>
<feature type="transmembrane region" description="Helical" evidence="1">
    <location>
        <begin position="209"/>
        <end position="233"/>
    </location>
</feature>
<organism evidence="2 3">
    <name type="scientific">Thermanaerovibrio velox DSM 12556</name>
    <dbReference type="NCBI Taxonomy" id="926567"/>
    <lineage>
        <taxon>Bacteria</taxon>
        <taxon>Thermotogati</taxon>
        <taxon>Synergistota</taxon>
        <taxon>Synergistia</taxon>
        <taxon>Synergistales</taxon>
        <taxon>Synergistaceae</taxon>
        <taxon>Thermanaerovibrio</taxon>
    </lineage>
</organism>
<dbReference type="OrthoDB" id="43107at2"/>
<keyword evidence="1" id="KW-0812">Transmembrane</keyword>
<feature type="transmembrane region" description="Helical" evidence="1">
    <location>
        <begin position="70"/>
        <end position="89"/>
    </location>
</feature>
<accession>H0UN87</accession>
<keyword evidence="1" id="KW-1133">Transmembrane helix</keyword>
<dbReference type="eggNOG" id="ENOG502Z9MX">
    <property type="taxonomic scope" value="Bacteria"/>
</dbReference>